<dbReference type="Proteomes" id="UP000326759">
    <property type="component" value="Unassembled WGS sequence"/>
</dbReference>
<name>A0A5N5TC81_9CRUS</name>
<dbReference type="OrthoDB" id="10636025at2759"/>
<evidence type="ECO:0000313" key="1">
    <source>
        <dbReference type="EMBL" id="KAB7504181.1"/>
    </source>
</evidence>
<proteinExistence type="predicted"/>
<protein>
    <submittedName>
        <fullName evidence="1">Uncharacterized protein</fullName>
    </submittedName>
</protein>
<dbReference type="EMBL" id="SEYY01003610">
    <property type="protein sequence ID" value="KAB7504181.1"/>
    <property type="molecule type" value="Genomic_DNA"/>
</dbReference>
<dbReference type="AlphaFoldDB" id="A0A5N5TC81"/>
<gene>
    <name evidence="1" type="ORF">Anas_04249</name>
</gene>
<reference evidence="1 2" key="1">
    <citation type="journal article" date="2019" name="PLoS Biol.">
        <title>Sex chromosomes control vertical transmission of feminizing Wolbachia symbionts in an isopod.</title>
        <authorList>
            <person name="Becking T."/>
            <person name="Chebbi M.A."/>
            <person name="Giraud I."/>
            <person name="Moumen B."/>
            <person name="Laverre T."/>
            <person name="Caubet Y."/>
            <person name="Peccoud J."/>
            <person name="Gilbert C."/>
            <person name="Cordaux R."/>
        </authorList>
    </citation>
    <scope>NUCLEOTIDE SEQUENCE [LARGE SCALE GENOMIC DNA]</scope>
    <source>
        <strain evidence="1">ANa2</strain>
        <tissue evidence="1">Whole body excluding digestive tract and cuticle</tissue>
    </source>
</reference>
<organism evidence="1 2">
    <name type="scientific">Armadillidium nasatum</name>
    <dbReference type="NCBI Taxonomy" id="96803"/>
    <lineage>
        <taxon>Eukaryota</taxon>
        <taxon>Metazoa</taxon>
        <taxon>Ecdysozoa</taxon>
        <taxon>Arthropoda</taxon>
        <taxon>Crustacea</taxon>
        <taxon>Multicrustacea</taxon>
        <taxon>Malacostraca</taxon>
        <taxon>Eumalacostraca</taxon>
        <taxon>Peracarida</taxon>
        <taxon>Isopoda</taxon>
        <taxon>Oniscidea</taxon>
        <taxon>Crinocheta</taxon>
        <taxon>Armadillidiidae</taxon>
        <taxon>Armadillidium</taxon>
    </lineage>
</organism>
<comment type="caution">
    <text evidence="1">The sequence shown here is derived from an EMBL/GenBank/DDBJ whole genome shotgun (WGS) entry which is preliminary data.</text>
</comment>
<accession>A0A5N5TC81</accession>
<keyword evidence="2" id="KW-1185">Reference proteome</keyword>
<sequence>MIEPKNITVIENEEKVWVKFALPGYMESCQIYRKMGHYTDVKVHCLHTDSEDVTIYSAHNLLLSSASTYFSFSSYKRMPKVDREKKYSKKKTVQRKSKISRSCVINTAKKTRLEQFSGGNTSSSEIQSCHIFCTPTFKKFQKGLKKRRKDSAILHRIHLQMAKNQMKKMEAWKEH</sequence>
<evidence type="ECO:0000313" key="2">
    <source>
        <dbReference type="Proteomes" id="UP000326759"/>
    </source>
</evidence>